<keyword evidence="7" id="KW-0175">Coiled coil</keyword>
<keyword evidence="8" id="KW-0812">Transmembrane</keyword>
<dbReference type="SMART" id="SM00388">
    <property type="entry name" value="HisKA"/>
    <property type="match status" value="1"/>
</dbReference>
<reference evidence="10" key="1">
    <citation type="submission" date="2020-07" db="EMBL/GenBank/DDBJ databases">
        <title>Huge and variable diversity of episymbiotic CPR bacteria and DPANN archaea in groundwater ecosystems.</title>
        <authorList>
            <person name="He C.Y."/>
            <person name="Keren R."/>
            <person name="Whittaker M."/>
            <person name="Farag I.F."/>
            <person name="Doudna J."/>
            <person name="Cate J.H.D."/>
            <person name="Banfield J.F."/>
        </authorList>
    </citation>
    <scope>NUCLEOTIDE SEQUENCE</scope>
    <source>
        <strain evidence="10">NC_groundwater_1226_Ag_S-0.1um_59_124</strain>
    </source>
</reference>
<keyword evidence="6" id="KW-0902">Two-component regulatory system</keyword>
<evidence type="ECO:0000313" key="11">
    <source>
        <dbReference type="Proteomes" id="UP000704960"/>
    </source>
</evidence>
<accession>A0A932YXW0</accession>
<protein>
    <recommendedName>
        <fullName evidence="2">histidine kinase</fullName>
        <ecNumber evidence="2">2.7.13.3</ecNumber>
    </recommendedName>
</protein>
<dbReference type="InterPro" id="IPR036097">
    <property type="entry name" value="HisK_dim/P_sf"/>
</dbReference>
<organism evidence="10 11">
    <name type="scientific">Candidatus Sungiibacteriota bacterium</name>
    <dbReference type="NCBI Taxonomy" id="2750080"/>
    <lineage>
        <taxon>Bacteria</taxon>
        <taxon>Candidatus Sungiibacteriota</taxon>
    </lineage>
</organism>
<evidence type="ECO:0000256" key="8">
    <source>
        <dbReference type="SAM" id="Phobius"/>
    </source>
</evidence>
<dbReference type="EC" id="2.7.13.3" evidence="2"/>
<dbReference type="InterPro" id="IPR050736">
    <property type="entry name" value="Sensor_HK_Regulatory"/>
</dbReference>
<evidence type="ECO:0000256" key="7">
    <source>
        <dbReference type="SAM" id="Coils"/>
    </source>
</evidence>
<dbReference type="Gene3D" id="3.30.565.10">
    <property type="entry name" value="Histidine kinase-like ATPase, C-terminal domain"/>
    <property type="match status" value="1"/>
</dbReference>
<dbReference type="InterPro" id="IPR003594">
    <property type="entry name" value="HATPase_dom"/>
</dbReference>
<dbReference type="InterPro" id="IPR004358">
    <property type="entry name" value="Sig_transdc_His_kin-like_C"/>
</dbReference>
<dbReference type="PANTHER" id="PTHR43711:SF31">
    <property type="entry name" value="HISTIDINE KINASE"/>
    <property type="match status" value="1"/>
</dbReference>
<dbReference type="EMBL" id="JACQMJ010000007">
    <property type="protein sequence ID" value="MBI4132276.1"/>
    <property type="molecule type" value="Genomic_DNA"/>
</dbReference>
<dbReference type="InterPro" id="IPR005467">
    <property type="entry name" value="His_kinase_dom"/>
</dbReference>
<feature type="coiled-coil region" evidence="7">
    <location>
        <begin position="28"/>
        <end position="55"/>
    </location>
</feature>
<feature type="domain" description="Histidine kinase" evidence="9">
    <location>
        <begin position="62"/>
        <end position="286"/>
    </location>
</feature>
<dbReference type="SMART" id="SM00387">
    <property type="entry name" value="HATPase_c"/>
    <property type="match status" value="1"/>
</dbReference>
<name>A0A932YXW0_9BACT</name>
<evidence type="ECO:0000256" key="4">
    <source>
        <dbReference type="ARBA" id="ARBA00022679"/>
    </source>
</evidence>
<keyword evidence="4" id="KW-0808">Transferase</keyword>
<sequence length="286" mass="31168">MPNGVASIAILFAAALVVWGWTRLVRRAGRAERRIVELGDEIKRLQEEIGRHDAAKSEFIAMASHQLKAPLAVIHEYVRLFLEGALGPATALARQSMQKVFAASGQLLGTVSEFFELARLEQGRLEGAAERVALDALAAGIIRSFEPQARAKGIHISFENRGADRRATKADPVRLNTALAHLVDNAVRYTAAGRVHVELLPEIRDNRGWLKFAVSDTGIGIRPSDIGSLFTKFGRTEEARRIRPDGLGLGLYAVKRIIEEHGGEVGVTSPGLGQGSVFWLRLPSTL</sequence>
<keyword evidence="8" id="KW-0472">Membrane</keyword>
<dbReference type="PRINTS" id="PR00344">
    <property type="entry name" value="BCTRLSENSOR"/>
</dbReference>
<evidence type="ECO:0000256" key="5">
    <source>
        <dbReference type="ARBA" id="ARBA00022777"/>
    </source>
</evidence>
<dbReference type="PANTHER" id="PTHR43711">
    <property type="entry name" value="TWO-COMPONENT HISTIDINE KINASE"/>
    <property type="match status" value="1"/>
</dbReference>
<dbReference type="AlphaFoldDB" id="A0A932YXW0"/>
<evidence type="ECO:0000259" key="9">
    <source>
        <dbReference type="PROSITE" id="PS50109"/>
    </source>
</evidence>
<dbReference type="PROSITE" id="PS50109">
    <property type="entry name" value="HIS_KIN"/>
    <property type="match status" value="1"/>
</dbReference>
<dbReference type="SUPFAM" id="SSF55874">
    <property type="entry name" value="ATPase domain of HSP90 chaperone/DNA topoisomerase II/histidine kinase"/>
    <property type="match status" value="1"/>
</dbReference>
<evidence type="ECO:0000256" key="3">
    <source>
        <dbReference type="ARBA" id="ARBA00022553"/>
    </source>
</evidence>
<gene>
    <name evidence="10" type="ORF">HY474_01455</name>
</gene>
<dbReference type="Pfam" id="PF02518">
    <property type="entry name" value="HATPase_c"/>
    <property type="match status" value="1"/>
</dbReference>
<evidence type="ECO:0000256" key="2">
    <source>
        <dbReference type="ARBA" id="ARBA00012438"/>
    </source>
</evidence>
<keyword evidence="8" id="KW-1133">Transmembrane helix</keyword>
<dbReference type="GO" id="GO:0000155">
    <property type="term" value="F:phosphorelay sensor kinase activity"/>
    <property type="evidence" value="ECO:0007669"/>
    <property type="project" value="InterPro"/>
</dbReference>
<dbReference type="SUPFAM" id="SSF47384">
    <property type="entry name" value="Homodimeric domain of signal transducing histidine kinase"/>
    <property type="match status" value="1"/>
</dbReference>
<feature type="transmembrane region" description="Helical" evidence="8">
    <location>
        <begin position="6"/>
        <end position="25"/>
    </location>
</feature>
<evidence type="ECO:0000313" key="10">
    <source>
        <dbReference type="EMBL" id="MBI4132276.1"/>
    </source>
</evidence>
<comment type="catalytic activity">
    <reaction evidence="1">
        <text>ATP + protein L-histidine = ADP + protein N-phospho-L-histidine.</text>
        <dbReference type="EC" id="2.7.13.3"/>
    </reaction>
</comment>
<dbReference type="Pfam" id="PF00512">
    <property type="entry name" value="HisKA"/>
    <property type="match status" value="1"/>
</dbReference>
<evidence type="ECO:0000256" key="1">
    <source>
        <dbReference type="ARBA" id="ARBA00000085"/>
    </source>
</evidence>
<dbReference type="InterPro" id="IPR003661">
    <property type="entry name" value="HisK_dim/P_dom"/>
</dbReference>
<dbReference type="CDD" id="cd00082">
    <property type="entry name" value="HisKA"/>
    <property type="match status" value="1"/>
</dbReference>
<dbReference type="InterPro" id="IPR036890">
    <property type="entry name" value="HATPase_C_sf"/>
</dbReference>
<keyword evidence="5 10" id="KW-0418">Kinase</keyword>
<keyword evidence="3" id="KW-0597">Phosphoprotein</keyword>
<dbReference type="Proteomes" id="UP000704960">
    <property type="component" value="Unassembled WGS sequence"/>
</dbReference>
<dbReference type="Gene3D" id="1.10.287.130">
    <property type="match status" value="1"/>
</dbReference>
<comment type="caution">
    <text evidence="10">The sequence shown here is derived from an EMBL/GenBank/DDBJ whole genome shotgun (WGS) entry which is preliminary data.</text>
</comment>
<evidence type="ECO:0000256" key="6">
    <source>
        <dbReference type="ARBA" id="ARBA00023012"/>
    </source>
</evidence>
<proteinExistence type="predicted"/>